<accession>A0A2C9VEK4</accession>
<proteinExistence type="predicted"/>
<evidence type="ECO:0000313" key="1">
    <source>
        <dbReference type="EMBL" id="OAY43640.1"/>
    </source>
</evidence>
<organism evidence="1">
    <name type="scientific">Manihot esculenta</name>
    <name type="common">Cassava</name>
    <name type="synonym">Jatropha manihot</name>
    <dbReference type="NCBI Taxonomy" id="3983"/>
    <lineage>
        <taxon>Eukaryota</taxon>
        <taxon>Viridiplantae</taxon>
        <taxon>Streptophyta</taxon>
        <taxon>Embryophyta</taxon>
        <taxon>Tracheophyta</taxon>
        <taxon>Spermatophyta</taxon>
        <taxon>Magnoliopsida</taxon>
        <taxon>eudicotyledons</taxon>
        <taxon>Gunneridae</taxon>
        <taxon>Pentapetalae</taxon>
        <taxon>rosids</taxon>
        <taxon>fabids</taxon>
        <taxon>Malpighiales</taxon>
        <taxon>Euphorbiaceae</taxon>
        <taxon>Crotonoideae</taxon>
        <taxon>Manihoteae</taxon>
        <taxon>Manihot</taxon>
    </lineage>
</organism>
<dbReference type="AlphaFoldDB" id="A0A2C9VEK4"/>
<sequence length="82" mass="9259">MGKMPLLSSAIPLPLFPTRWINNNFNSSRTKFLRLAVTAINFSHIQVLISSLNPFNSSEFQQQLPAILAIALRTLPISQREH</sequence>
<gene>
    <name evidence="1" type="ORF">MANES_08G085400</name>
</gene>
<dbReference type="EMBL" id="CM004394">
    <property type="protein sequence ID" value="OAY43640.1"/>
    <property type="molecule type" value="Genomic_DNA"/>
</dbReference>
<reference evidence="1" key="1">
    <citation type="submission" date="2016-02" db="EMBL/GenBank/DDBJ databases">
        <title>WGS assembly of Manihot esculenta.</title>
        <authorList>
            <person name="Bredeson J.V."/>
            <person name="Prochnik S.E."/>
            <person name="Lyons J.B."/>
            <person name="Schmutz J."/>
            <person name="Grimwood J."/>
            <person name="Vrebalov J."/>
            <person name="Bart R.S."/>
            <person name="Amuge T."/>
            <person name="Ferguson M.E."/>
            <person name="Green R."/>
            <person name="Putnam N."/>
            <person name="Stites J."/>
            <person name="Rounsley S."/>
            <person name="Rokhsar D.S."/>
        </authorList>
    </citation>
    <scope>NUCLEOTIDE SEQUENCE [LARGE SCALE GENOMIC DNA]</scope>
    <source>
        <tissue evidence="1">Leaf</tissue>
    </source>
</reference>
<protein>
    <submittedName>
        <fullName evidence="1">Uncharacterized protein</fullName>
    </submittedName>
</protein>
<name>A0A2C9VEK4_MANES</name>